<dbReference type="Proteomes" id="UP001239111">
    <property type="component" value="Chromosome 1"/>
</dbReference>
<sequence>MCYVERSKLGEGERYNEDKAKFLGQLGLSQMELEVMETLEKDVELEMDKRYRDIFNQNRMAKLREAKYNPSYKEIRTEETPKYRKEPKKGVQIDIIARLRCGSFEENNKYWLEEKLRACELCKSRGGSLQHLIQDCAKAREWTRDLPGEDSEEKMRFLLSEIGDSKVSKIGKRIEMEKNKIEILEK</sequence>
<comment type="caution">
    <text evidence="1">The sequence shown here is derived from an EMBL/GenBank/DDBJ whole genome shotgun (WGS) entry which is preliminary data.</text>
</comment>
<protein>
    <submittedName>
        <fullName evidence="1">Uncharacterized protein</fullName>
    </submittedName>
</protein>
<keyword evidence="2" id="KW-1185">Reference proteome</keyword>
<gene>
    <name evidence="1" type="ORF">QAD02_020756</name>
</gene>
<reference evidence="1" key="1">
    <citation type="submission" date="2023-04" db="EMBL/GenBank/DDBJ databases">
        <title>A chromosome-level genome assembly of the parasitoid wasp Eretmocerus hayati.</title>
        <authorList>
            <person name="Zhong Y."/>
            <person name="Liu S."/>
            <person name="Liu Y."/>
        </authorList>
    </citation>
    <scope>NUCLEOTIDE SEQUENCE</scope>
    <source>
        <strain evidence="1">ZJU_SS_LIU_2023</strain>
    </source>
</reference>
<evidence type="ECO:0000313" key="1">
    <source>
        <dbReference type="EMBL" id="KAJ8684963.1"/>
    </source>
</evidence>
<dbReference type="EMBL" id="CM056741">
    <property type="protein sequence ID" value="KAJ8684963.1"/>
    <property type="molecule type" value="Genomic_DNA"/>
</dbReference>
<organism evidence="1 2">
    <name type="scientific">Eretmocerus hayati</name>
    <dbReference type="NCBI Taxonomy" id="131215"/>
    <lineage>
        <taxon>Eukaryota</taxon>
        <taxon>Metazoa</taxon>
        <taxon>Ecdysozoa</taxon>
        <taxon>Arthropoda</taxon>
        <taxon>Hexapoda</taxon>
        <taxon>Insecta</taxon>
        <taxon>Pterygota</taxon>
        <taxon>Neoptera</taxon>
        <taxon>Endopterygota</taxon>
        <taxon>Hymenoptera</taxon>
        <taxon>Apocrita</taxon>
        <taxon>Proctotrupomorpha</taxon>
        <taxon>Chalcidoidea</taxon>
        <taxon>Aphelinidae</taxon>
        <taxon>Aphelininae</taxon>
        <taxon>Eretmocerus</taxon>
    </lineage>
</organism>
<proteinExistence type="predicted"/>
<accession>A0ACC2PPC5</accession>
<evidence type="ECO:0000313" key="2">
    <source>
        <dbReference type="Proteomes" id="UP001239111"/>
    </source>
</evidence>
<name>A0ACC2PPC5_9HYME</name>